<dbReference type="SUPFAM" id="SSF50494">
    <property type="entry name" value="Trypsin-like serine proteases"/>
    <property type="match status" value="1"/>
</dbReference>
<protein>
    <recommendedName>
        <fullName evidence="7">Peptidase S1 domain-containing protein</fullName>
    </recommendedName>
</protein>
<dbReference type="PROSITE" id="PS50240">
    <property type="entry name" value="TRYPSIN_DOM"/>
    <property type="match status" value="1"/>
</dbReference>
<dbReference type="Pfam" id="PF00089">
    <property type="entry name" value="Trypsin"/>
    <property type="match status" value="1"/>
</dbReference>
<dbReference type="AlphaFoldDB" id="A0A418AF75"/>
<organism evidence="8 9">
    <name type="scientific">Aphanomyces invadans</name>
    <dbReference type="NCBI Taxonomy" id="157072"/>
    <lineage>
        <taxon>Eukaryota</taxon>
        <taxon>Sar</taxon>
        <taxon>Stramenopiles</taxon>
        <taxon>Oomycota</taxon>
        <taxon>Saprolegniomycetes</taxon>
        <taxon>Saprolegniales</taxon>
        <taxon>Verrucalvaceae</taxon>
        <taxon>Aphanomyces</taxon>
    </lineage>
</organism>
<dbReference type="SMART" id="SM00020">
    <property type="entry name" value="Tryp_SPc"/>
    <property type="match status" value="1"/>
</dbReference>
<accession>A0A418AF75</accession>
<dbReference type="PRINTS" id="PR00722">
    <property type="entry name" value="CHYMOTRYPSIN"/>
</dbReference>
<feature type="chain" id="PRO_5019053077" description="Peptidase S1 domain-containing protein" evidence="6">
    <location>
        <begin position="17"/>
        <end position="323"/>
    </location>
</feature>
<dbReference type="GO" id="GO:0006508">
    <property type="term" value="P:proteolysis"/>
    <property type="evidence" value="ECO:0007669"/>
    <property type="project" value="InterPro"/>
</dbReference>
<feature type="domain" description="Peptidase S1" evidence="7">
    <location>
        <begin position="20"/>
        <end position="245"/>
    </location>
</feature>
<evidence type="ECO:0000256" key="4">
    <source>
        <dbReference type="ARBA" id="ARBA00023157"/>
    </source>
</evidence>
<dbReference type="PANTHER" id="PTHR24276:SF98">
    <property type="entry name" value="FI18310P1-RELATED"/>
    <property type="match status" value="1"/>
</dbReference>
<keyword evidence="2 6" id="KW-0732">Signal</keyword>
<sequence>MTKFLALATLSAFAAARPEIFGGIEVPKGQSTYVASLRETEAGPTLCGATLIAPKVLLTAASCVDLSPYYASIGSHFSSGNQDGERIKIVKTTVHPMYNKDTSGYDIAILELETASKFTPVAVNLKEDAATDPGAVSWMRGFGKTTSFKKDNSPVLLEAERNILSNDECQKALEHDFEALESVVCTTSGKGPCDGDIGAPLIIVRDGVEYVAGVSISEYTCADIKLPSVYSRVSAAREFIKPFLADTLPQTPSLRVKRSPKEDICFRMLTEDDWNSWRTALKGRMLSKKLKAVFDAGIQVAAELDMVTANDEGHSIQRTRASR</sequence>
<feature type="non-terminal residue" evidence="8">
    <location>
        <position position="323"/>
    </location>
</feature>
<evidence type="ECO:0000256" key="2">
    <source>
        <dbReference type="ARBA" id="ARBA00022729"/>
    </source>
</evidence>
<dbReference type="InterPro" id="IPR009003">
    <property type="entry name" value="Peptidase_S1_PA"/>
</dbReference>
<evidence type="ECO:0000256" key="6">
    <source>
        <dbReference type="SAM" id="SignalP"/>
    </source>
</evidence>
<gene>
    <name evidence="8" type="ORF">DYB32_010764</name>
</gene>
<dbReference type="InterPro" id="IPR050430">
    <property type="entry name" value="Peptidase_S1"/>
</dbReference>
<evidence type="ECO:0000313" key="8">
    <source>
        <dbReference type="EMBL" id="RHY15440.1"/>
    </source>
</evidence>
<evidence type="ECO:0000313" key="9">
    <source>
        <dbReference type="Proteomes" id="UP000285060"/>
    </source>
</evidence>
<dbReference type="VEuPathDB" id="FungiDB:H310_14043"/>
<dbReference type="GO" id="GO:0004252">
    <property type="term" value="F:serine-type endopeptidase activity"/>
    <property type="evidence" value="ECO:0007669"/>
    <property type="project" value="InterPro"/>
</dbReference>
<keyword evidence="3" id="KW-0843">Virulence</keyword>
<dbReference type="PANTHER" id="PTHR24276">
    <property type="entry name" value="POLYSERASE-RELATED"/>
    <property type="match status" value="1"/>
</dbReference>
<name>A0A418AF75_9STRA</name>
<reference evidence="8 9" key="1">
    <citation type="submission" date="2018-08" db="EMBL/GenBank/DDBJ databases">
        <title>Aphanomyces genome sequencing and annotation.</title>
        <authorList>
            <person name="Minardi D."/>
            <person name="Oidtmann B."/>
            <person name="Van Der Giezen M."/>
            <person name="Studholme D.J."/>
        </authorList>
    </citation>
    <scope>NUCLEOTIDE SEQUENCE [LARGE SCALE GENOMIC DNA]</scope>
    <source>
        <strain evidence="8 9">NJM0002</strain>
    </source>
</reference>
<keyword evidence="4" id="KW-1015">Disulfide bond</keyword>
<comment type="caution">
    <text evidence="8">The sequence shown here is derived from an EMBL/GenBank/DDBJ whole genome shotgun (WGS) entry which is preliminary data.</text>
</comment>
<dbReference type="EMBL" id="QUSY01003975">
    <property type="protein sequence ID" value="RHY15440.1"/>
    <property type="molecule type" value="Genomic_DNA"/>
</dbReference>
<dbReference type="Gene3D" id="2.40.10.10">
    <property type="entry name" value="Trypsin-like serine proteases"/>
    <property type="match status" value="1"/>
</dbReference>
<feature type="signal peptide" evidence="6">
    <location>
        <begin position="1"/>
        <end position="16"/>
    </location>
</feature>
<dbReference type="CDD" id="cd00190">
    <property type="entry name" value="Tryp_SPc"/>
    <property type="match status" value="1"/>
</dbReference>
<dbReference type="Proteomes" id="UP000285060">
    <property type="component" value="Unassembled WGS sequence"/>
</dbReference>
<evidence type="ECO:0000259" key="7">
    <source>
        <dbReference type="PROSITE" id="PS50240"/>
    </source>
</evidence>
<dbReference type="InterPro" id="IPR001314">
    <property type="entry name" value="Peptidase_S1A"/>
</dbReference>
<dbReference type="InterPro" id="IPR001254">
    <property type="entry name" value="Trypsin_dom"/>
</dbReference>
<proteinExistence type="inferred from homology"/>
<keyword evidence="9" id="KW-1185">Reference proteome</keyword>
<dbReference type="InterPro" id="IPR043504">
    <property type="entry name" value="Peptidase_S1_PA_chymotrypsin"/>
</dbReference>
<keyword evidence="5" id="KW-0325">Glycoprotein</keyword>
<evidence type="ECO:0000256" key="5">
    <source>
        <dbReference type="ARBA" id="ARBA00023180"/>
    </source>
</evidence>
<evidence type="ECO:0000256" key="1">
    <source>
        <dbReference type="ARBA" id="ARBA00007664"/>
    </source>
</evidence>
<evidence type="ECO:0000256" key="3">
    <source>
        <dbReference type="ARBA" id="ARBA00023026"/>
    </source>
</evidence>
<comment type="similarity">
    <text evidence="1">Belongs to the peptidase S1 family.</text>
</comment>